<evidence type="ECO:0000256" key="2">
    <source>
        <dbReference type="SAM" id="SignalP"/>
    </source>
</evidence>
<dbReference type="AlphaFoldDB" id="A0A411EB94"/>
<evidence type="ECO:0000313" key="3">
    <source>
        <dbReference type="EMBL" id="QBA64939.1"/>
    </source>
</evidence>
<evidence type="ECO:0000256" key="1">
    <source>
        <dbReference type="SAM" id="MobiDB-lite"/>
    </source>
</evidence>
<accession>A0A411EB94</accession>
<evidence type="ECO:0000313" key="4">
    <source>
        <dbReference type="Proteomes" id="UP000290889"/>
    </source>
</evidence>
<dbReference type="EMBL" id="CP035544">
    <property type="protein sequence ID" value="QBA64939.1"/>
    <property type="molecule type" value="Genomic_DNA"/>
</dbReference>
<dbReference type="OrthoDB" id="956918at2"/>
<name>A0A411EB94_9FLAO</name>
<reference evidence="3 4" key="1">
    <citation type="submission" date="2019-01" db="EMBL/GenBank/DDBJ databases">
        <title>Muriicola soli sp. nov., isolated from soil.</title>
        <authorList>
            <person name="Kang H.J."/>
            <person name="Kim S.B."/>
        </authorList>
    </citation>
    <scope>NUCLEOTIDE SEQUENCE [LARGE SCALE GENOMIC DNA]</scope>
    <source>
        <strain evidence="3 4">MMS17-SY002</strain>
    </source>
</reference>
<feature type="region of interest" description="Disordered" evidence="1">
    <location>
        <begin position="71"/>
        <end position="102"/>
    </location>
</feature>
<dbReference type="KEGG" id="mur:EQY75_10615"/>
<dbReference type="Proteomes" id="UP000290889">
    <property type="component" value="Chromosome"/>
</dbReference>
<sequence length="102" mass="11637">MKKILIAMLTVASISVAAQEGHRQGPRQEEDLLTPEQMAVLQTKKMTLALDLTEAQQEQIQEFHLENARYRQEKMEARKKDRSEDPKKISVPMSGSPYKVNA</sequence>
<keyword evidence="2" id="KW-0732">Signal</keyword>
<gene>
    <name evidence="3" type="ORF">EQY75_10615</name>
</gene>
<feature type="chain" id="PRO_5019528405" description="DUF4890 domain-containing protein" evidence="2">
    <location>
        <begin position="19"/>
        <end position="102"/>
    </location>
</feature>
<proteinExistence type="predicted"/>
<organism evidence="3 4">
    <name type="scientific">Muriicola soli</name>
    <dbReference type="NCBI Taxonomy" id="2507538"/>
    <lineage>
        <taxon>Bacteria</taxon>
        <taxon>Pseudomonadati</taxon>
        <taxon>Bacteroidota</taxon>
        <taxon>Flavobacteriia</taxon>
        <taxon>Flavobacteriales</taxon>
        <taxon>Flavobacteriaceae</taxon>
        <taxon>Muriicola</taxon>
    </lineage>
</organism>
<feature type="compositionally biased region" description="Basic and acidic residues" evidence="1">
    <location>
        <begin position="71"/>
        <end position="88"/>
    </location>
</feature>
<protein>
    <recommendedName>
        <fullName evidence="5">DUF4890 domain-containing protein</fullName>
    </recommendedName>
</protein>
<feature type="signal peptide" evidence="2">
    <location>
        <begin position="1"/>
        <end position="18"/>
    </location>
</feature>
<keyword evidence="4" id="KW-1185">Reference proteome</keyword>
<dbReference type="RefSeq" id="WP_129605697.1">
    <property type="nucleotide sequence ID" value="NZ_CP035544.1"/>
</dbReference>
<evidence type="ECO:0008006" key="5">
    <source>
        <dbReference type="Google" id="ProtNLM"/>
    </source>
</evidence>